<feature type="transmembrane region" description="Helical" evidence="1">
    <location>
        <begin position="15"/>
        <end position="37"/>
    </location>
</feature>
<gene>
    <name evidence="2" type="ORF">AbraCBS73388_005469</name>
</gene>
<dbReference type="EMBL" id="BROQ01000268">
    <property type="protein sequence ID" value="GKZ27738.1"/>
    <property type="molecule type" value="Genomic_DNA"/>
</dbReference>
<accession>A0A9W6DSV9</accession>
<keyword evidence="1" id="KW-0812">Transmembrane</keyword>
<dbReference type="Proteomes" id="UP001143548">
    <property type="component" value="Unassembled WGS sequence"/>
</dbReference>
<evidence type="ECO:0000313" key="3">
    <source>
        <dbReference type="Proteomes" id="UP001143548"/>
    </source>
</evidence>
<dbReference type="AlphaFoldDB" id="A0A9W6DSV9"/>
<keyword evidence="1" id="KW-0472">Membrane</keyword>
<protein>
    <submittedName>
        <fullName evidence="2">Uncharacterized protein</fullName>
    </submittedName>
</protein>
<evidence type="ECO:0000256" key="1">
    <source>
        <dbReference type="SAM" id="Phobius"/>
    </source>
</evidence>
<name>A0A9W6DSV9_9EURO</name>
<sequence>MPAIIPINNSDYNHYLRAALSIPLLANIQVLWIHLIITKPSDKYLHQRLPGPRCWIRVAPAILLGAIADHLTPLYVLELENYFINLADFFDGNDILDPAGNLAIRRGHKLGLMGLIPFFVTSMATLPARTMFIRIAASMLPDDDEPIWSEDLIKKNNLAIDIRKIHLGATVDLRGGVDLDISDLILTNLYMELDIAIFADECNEDIRKDFHISTSLSAEVDAELIHFAGVAL</sequence>
<proteinExistence type="predicted"/>
<reference evidence="2" key="1">
    <citation type="submission" date="2022-07" db="EMBL/GenBank/DDBJ databases">
        <title>Taxonomy of Aspergillus series Nigri: significant species reduction supported by multi-species coalescent approaches.</title>
        <authorList>
            <person name="Bian C."/>
            <person name="Kusuya Y."/>
            <person name="Sklenar F."/>
            <person name="D'hooge E."/>
            <person name="Yaguchi T."/>
            <person name="Takahashi H."/>
            <person name="Hubka V."/>
        </authorList>
    </citation>
    <scope>NUCLEOTIDE SEQUENCE</scope>
    <source>
        <strain evidence="2">CBS 733.88</strain>
    </source>
</reference>
<comment type="caution">
    <text evidence="2">The sequence shown here is derived from an EMBL/GenBank/DDBJ whole genome shotgun (WGS) entry which is preliminary data.</text>
</comment>
<evidence type="ECO:0000313" key="2">
    <source>
        <dbReference type="EMBL" id="GKZ27738.1"/>
    </source>
</evidence>
<organism evidence="2 3">
    <name type="scientific">Aspergillus brasiliensis</name>
    <dbReference type="NCBI Taxonomy" id="319629"/>
    <lineage>
        <taxon>Eukaryota</taxon>
        <taxon>Fungi</taxon>
        <taxon>Dikarya</taxon>
        <taxon>Ascomycota</taxon>
        <taxon>Pezizomycotina</taxon>
        <taxon>Eurotiomycetes</taxon>
        <taxon>Eurotiomycetidae</taxon>
        <taxon>Eurotiales</taxon>
        <taxon>Aspergillaceae</taxon>
        <taxon>Aspergillus</taxon>
        <taxon>Aspergillus subgen. Circumdati</taxon>
    </lineage>
</organism>
<feature type="transmembrane region" description="Helical" evidence="1">
    <location>
        <begin position="110"/>
        <end position="128"/>
    </location>
</feature>
<keyword evidence="1" id="KW-1133">Transmembrane helix</keyword>